<evidence type="ECO:0000313" key="2">
    <source>
        <dbReference type="EMBL" id="MCC5602844.1"/>
    </source>
</evidence>
<gene>
    <name evidence="2" type="ORF">LC586_27530</name>
</gene>
<proteinExistence type="predicted"/>
<accession>A0ABS8IFA1</accession>
<organism evidence="2 3">
    <name type="scientific">Nostoc favosum CHAB5714</name>
    <dbReference type="NCBI Taxonomy" id="2780399"/>
    <lineage>
        <taxon>Bacteria</taxon>
        <taxon>Bacillati</taxon>
        <taxon>Cyanobacteriota</taxon>
        <taxon>Cyanophyceae</taxon>
        <taxon>Nostocales</taxon>
        <taxon>Nostocaceae</taxon>
        <taxon>Nostoc</taxon>
        <taxon>Nostoc favosum</taxon>
    </lineage>
</organism>
<sequence length="100" mass="11559">MQSQYGINPLSTPPINEDGSNNRGGMDTEAEFSDSWWERVKYYAQMVIERVEHGVESVKELLSTLTIDERYGVMLEFEDAYADNFARLVTDAPQWTEWMA</sequence>
<protein>
    <submittedName>
        <fullName evidence="2">Uncharacterized protein</fullName>
    </submittedName>
</protein>
<dbReference type="Proteomes" id="UP001199525">
    <property type="component" value="Unassembled WGS sequence"/>
</dbReference>
<evidence type="ECO:0000313" key="3">
    <source>
        <dbReference type="Proteomes" id="UP001199525"/>
    </source>
</evidence>
<dbReference type="EMBL" id="JAIVFQ010000060">
    <property type="protein sequence ID" value="MCC5602844.1"/>
    <property type="molecule type" value="Genomic_DNA"/>
</dbReference>
<evidence type="ECO:0000256" key="1">
    <source>
        <dbReference type="SAM" id="MobiDB-lite"/>
    </source>
</evidence>
<feature type="region of interest" description="Disordered" evidence="1">
    <location>
        <begin position="1"/>
        <end position="28"/>
    </location>
</feature>
<dbReference type="RefSeq" id="WP_229488383.1">
    <property type="nucleotide sequence ID" value="NZ_JAIVFQ010000060.1"/>
</dbReference>
<name>A0ABS8IFA1_9NOSO</name>
<comment type="caution">
    <text evidence="2">The sequence shown here is derived from an EMBL/GenBank/DDBJ whole genome shotgun (WGS) entry which is preliminary data.</text>
</comment>
<keyword evidence="3" id="KW-1185">Reference proteome</keyword>
<reference evidence="2 3" key="1">
    <citation type="journal article" date="2021" name="Microorganisms">
        <title>Genome Evolution of Filamentous Cyanobacterium Nostoc Species: From Facultative Symbiosis to Free Living.</title>
        <authorList>
            <person name="Huo D."/>
            <person name="Li H."/>
            <person name="Cai F."/>
            <person name="Guo X."/>
            <person name="Qiao Z."/>
            <person name="Wang W."/>
            <person name="Yu G."/>
            <person name="Li R."/>
        </authorList>
    </citation>
    <scope>NUCLEOTIDE SEQUENCE [LARGE SCALE GENOMIC DNA]</scope>
    <source>
        <strain evidence="2 3">CHAB 5714</strain>
    </source>
</reference>
<feature type="compositionally biased region" description="Polar residues" evidence="1">
    <location>
        <begin position="1"/>
        <end position="23"/>
    </location>
</feature>